<protein>
    <submittedName>
        <fullName evidence="1">Uncharacterized protein</fullName>
    </submittedName>
</protein>
<name>A0A649VM32_9CAUD</name>
<dbReference type="Proteomes" id="UP000427282">
    <property type="component" value="Segment"/>
</dbReference>
<proteinExistence type="predicted"/>
<sequence length="128" mass="14380">MSQSAAAAAPLTFQIEKDYEEEARPLTTRQIAVLNALHDNLVMTVPFDVLPPVEGNDDITASAEWDGSSRFLVEVDPEGFLVRVAVRFKIAGHTDWLNLSRTDRTTYFYDRVKLVARDARRTVPTDAQ</sequence>
<dbReference type="KEGG" id="vg:55814484"/>
<evidence type="ECO:0000313" key="2">
    <source>
        <dbReference type="Proteomes" id="UP000427282"/>
    </source>
</evidence>
<organism evidence="1 2">
    <name type="scientific">Arthrobacter phage Mufasa8</name>
    <dbReference type="NCBI Taxonomy" id="2656526"/>
    <lineage>
        <taxon>Viruses</taxon>
        <taxon>Duplodnaviria</taxon>
        <taxon>Heunggongvirae</taxon>
        <taxon>Uroviricota</taxon>
        <taxon>Caudoviricetes</taxon>
        <taxon>Mufasoctovirus</taxon>
        <taxon>Mufasoctovirus mufasa8</taxon>
    </lineage>
</organism>
<gene>
    <name evidence="1" type="primary">31</name>
    <name evidence="1" type="ORF">SEA_MUFASA8_31</name>
</gene>
<reference evidence="1 2" key="1">
    <citation type="submission" date="2019-10" db="EMBL/GenBank/DDBJ databases">
        <authorList>
            <person name="Garlena R.A."/>
            <person name="Russell D.A."/>
            <person name="Pope W.H."/>
            <person name="Jacobs-Sera D."/>
            <person name="Hatfull G.F."/>
        </authorList>
    </citation>
    <scope>NUCLEOTIDE SEQUENCE [LARGE SCALE GENOMIC DNA]</scope>
</reference>
<dbReference type="RefSeq" id="YP_009885111.1">
    <property type="nucleotide sequence ID" value="NC_049478.1"/>
</dbReference>
<dbReference type="EMBL" id="MN586027">
    <property type="protein sequence ID" value="QGJ93480.1"/>
    <property type="molecule type" value="Genomic_DNA"/>
</dbReference>
<keyword evidence="2" id="KW-1185">Reference proteome</keyword>
<dbReference type="GeneID" id="55814484"/>
<evidence type="ECO:0000313" key="1">
    <source>
        <dbReference type="EMBL" id="QGJ93480.1"/>
    </source>
</evidence>
<accession>A0A649VM32</accession>